<dbReference type="PROSITE" id="PS50171">
    <property type="entry name" value="ZF_MATRIN"/>
    <property type="match status" value="1"/>
</dbReference>
<accession>A0AAV2YJ40</accession>
<comment type="similarity">
    <text evidence="2">Belongs to the SF3A2 family.</text>
</comment>
<dbReference type="PROSITE" id="PS50053">
    <property type="entry name" value="UBIQUITIN_2"/>
    <property type="match status" value="1"/>
</dbReference>
<evidence type="ECO:0000313" key="13">
    <source>
        <dbReference type="EMBL" id="DAZ93970.1"/>
    </source>
</evidence>
<dbReference type="Proteomes" id="UP001146120">
    <property type="component" value="Unassembled WGS sequence"/>
</dbReference>
<evidence type="ECO:0000256" key="1">
    <source>
        <dbReference type="ARBA" id="ARBA00004123"/>
    </source>
</evidence>
<dbReference type="PANTHER" id="PTHR23205:SF0">
    <property type="entry name" value="SPLICING FACTOR 3A SUBUNIT 2"/>
    <property type="match status" value="1"/>
</dbReference>
<dbReference type="InterPro" id="IPR052092">
    <property type="entry name" value="SF3A2"/>
</dbReference>
<keyword evidence="4" id="KW-0479">Metal-binding</keyword>
<feature type="domain" description="Ubiquitin-like" evidence="11">
    <location>
        <begin position="1"/>
        <end position="78"/>
    </location>
</feature>
<dbReference type="InterPro" id="IPR029071">
    <property type="entry name" value="Ubiquitin-like_domsf"/>
</dbReference>
<dbReference type="Pfam" id="PF16835">
    <property type="entry name" value="SF3A2"/>
    <property type="match status" value="1"/>
</dbReference>
<dbReference type="SMART" id="SM01050">
    <property type="entry name" value="CactinC_cactus"/>
    <property type="match status" value="1"/>
</dbReference>
<dbReference type="GO" id="GO:0003676">
    <property type="term" value="F:nucleic acid binding"/>
    <property type="evidence" value="ECO:0007669"/>
    <property type="project" value="InterPro"/>
</dbReference>
<dbReference type="Gene3D" id="2.60.40.2690">
    <property type="match status" value="1"/>
</dbReference>
<keyword evidence="7" id="KW-0862">Zinc</keyword>
<dbReference type="Pfam" id="PF00240">
    <property type="entry name" value="ubiquitin"/>
    <property type="match status" value="1"/>
</dbReference>
<reference evidence="13" key="1">
    <citation type="submission" date="2022-11" db="EMBL/GenBank/DDBJ databases">
        <authorList>
            <person name="Morgan W.R."/>
            <person name="Tartar A."/>
        </authorList>
    </citation>
    <scope>NUCLEOTIDE SEQUENCE</scope>
    <source>
        <strain evidence="13">ARSEF 373</strain>
    </source>
</reference>
<dbReference type="CDD" id="cd17039">
    <property type="entry name" value="Ubl_ubiquitin_like"/>
    <property type="match status" value="1"/>
</dbReference>
<dbReference type="Pfam" id="PF12874">
    <property type="entry name" value="zf-met"/>
    <property type="match status" value="1"/>
</dbReference>
<dbReference type="PANTHER" id="PTHR23205">
    <property type="entry name" value="SPLICING FACTOR 3A SUBUNIT 2"/>
    <property type="match status" value="1"/>
</dbReference>
<dbReference type="SMART" id="SM00451">
    <property type="entry name" value="ZnF_U1"/>
    <property type="match status" value="1"/>
</dbReference>
<dbReference type="SUPFAM" id="SSF57667">
    <property type="entry name" value="beta-beta-alpha zinc fingers"/>
    <property type="match status" value="1"/>
</dbReference>
<proteinExistence type="inferred from homology"/>
<dbReference type="SUPFAM" id="SSF54236">
    <property type="entry name" value="Ubiquitin-like"/>
    <property type="match status" value="1"/>
</dbReference>
<evidence type="ECO:0000256" key="10">
    <source>
        <dbReference type="SAM" id="MobiDB-lite"/>
    </source>
</evidence>
<feature type="compositionally biased region" description="Pro residues" evidence="10">
    <location>
        <begin position="310"/>
        <end position="322"/>
    </location>
</feature>
<dbReference type="GO" id="GO:0071013">
    <property type="term" value="C:catalytic step 2 spliceosome"/>
    <property type="evidence" value="ECO:0007669"/>
    <property type="project" value="TreeGrafter"/>
</dbReference>
<evidence type="ECO:0000256" key="2">
    <source>
        <dbReference type="ARBA" id="ARBA00008995"/>
    </source>
</evidence>
<dbReference type="GO" id="GO:0008270">
    <property type="term" value="F:zinc ion binding"/>
    <property type="evidence" value="ECO:0007669"/>
    <property type="project" value="UniProtKB-KW"/>
</dbReference>
<evidence type="ECO:0008006" key="15">
    <source>
        <dbReference type="Google" id="ProtNLM"/>
    </source>
</evidence>
<gene>
    <name evidence="13" type="ORF">N0F65_008699</name>
</gene>
<evidence type="ECO:0000256" key="6">
    <source>
        <dbReference type="ARBA" id="ARBA00022771"/>
    </source>
</evidence>
<evidence type="ECO:0000259" key="12">
    <source>
        <dbReference type="PROSITE" id="PS50171"/>
    </source>
</evidence>
<keyword evidence="8" id="KW-0508">mRNA splicing</keyword>
<name>A0AAV2YJ40_9STRA</name>
<evidence type="ECO:0000256" key="7">
    <source>
        <dbReference type="ARBA" id="ARBA00022833"/>
    </source>
</evidence>
<protein>
    <recommendedName>
        <fullName evidence="15">Splicing factor 3A subunit 2</fullName>
    </recommendedName>
</protein>
<comment type="caution">
    <text evidence="13">The sequence shown here is derived from an EMBL/GenBank/DDBJ whole genome shotgun (WGS) entry which is preliminary data.</text>
</comment>
<keyword evidence="9" id="KW-0539">Nucleus</keyword>
<dbReference type="AlphaFoldDB" id="A0AAV2YJ40"/>
<evidence type="ECO:0000256" key="3">
    <source>
        <dbReference type="ARBA" id="ARBA00022664"/>
    </source>
</evidence>
<dbReference type="Gene3D" id="3.10.20.90">
    <property type="entry name" value="Phosphatidylinositol 3-kinase Catalytic Subunit, Chain A, domain 1"/>
    <property type="match status" value="1"/>
</dbReference>
<organism evidence="13 14">
    <name type="scientific">Lagenidium giganteum</name>
    <dbReference type="NCBI Taxonomy" id="4803"/>
    <lineage>
        <taxon>Eukaryota</taxon>
        <taxon>Sar</taxon>
        <taxon>Stramenopiles</taxon>
        <taxon>Oomycota</taxon>
        <taxon>Peronosporomycetes</taxon>
        <taxon>Pythiales</taxon>
        <taxon>Pythiaceae</taxon>
    </lineage>
</organism>
<reference evidence="13" key="2">
    <citation type="journal article" date="2023" name="Microbiol Resour">
        <title>Decontamination and Annotation of the Draft Genome Sequence of the Oomycete Lagenidium giganteum ARSEF 373.</title>
        <authorList>
            <person name="Morgan W.R."/>
            <person name="Tartar A."/>
        </authorList>
    </citation>
    <scope>NUCLEOTIDE SEQUENCE</scope>
    <source>
        <strain evidence="13">ARSEF 373</strain>
    </source>
</reference>
<evidence type="ECO:0000256" key="8">
    <source>
        <dbReference type="ARBA" id="ARBA00023187"/>
    </source>
</evidence>
<evidence type="ECO:0000256" key="4">
    <source>
        <dbReference type="ARBA" id="ARBA00022723"/>
    </source>
</evidence>
<dbReference type="InterPro" id="IPR003604">
    <property type="entry name" value="Matrin/U1-like-C_Znf_C2H2"/>
</dbReference>
<sequence>MDVWVRLPNHALHAVAGCSASASVREFKQAVHRAVRVPVELMRLRFATHLLTRDELRLSDYGVGAGACVELHLPLRGGVDFQNRAGSKPGAGGVASESQANVDRRERLRKLALETIDISKDPYFMKNHLGSYECKLCLTLHNNEGNYLAHTQGKRHQTNLARRAAKEASDAANSAATANFMAARAAAAAAAARPRPLRIGLPGYKVTKQRDPDTGARILLFQIHYPEHDPKLQPRHRFMSAFEQKVEPADKNVQYLLFACEPYETVAFKIPNREVDKGEGKCFSNWDKNGQTFTLQLTFVPDDEANKNQPAPPPPRPQLRYM</sequence>
<feature type="region of interest" description="Disordered" evidence="10">
    <location>
        <begin position="301"/>
        <end position="322"/>
    </location>
</feature>
<evidence type="ECO:0000256" key="9">
    <source>
        <dbReference type="ARBA" id="ARBA00023242"/>
    </source>
</evidence>
<dbReference type="PROSITE" id="PS51257">
    <property type="entry name" value="PROKAR_LIPOPROTEIN"/>
    <property type="match status" value="1"/>
</dbReference>
<evidence type="ECO:0000259" key="11">
    <source>
        <dbReference type="PROSITE" id="PS50053"/>
    </source>
</evidence>
<dbReference type="InterPro" id="IPR000690">
    <property type="entry name" value="Matrin/U1-C_Znf_C2H2"/>
</dbReference>
<keyword evidence="6" id="KW-0863">Zinc-finger</keyword>
<dbReference type="EMBL" id="DAKRPA010000278">
    <property type="protein sequence ID" value="DAZ93970.1"/>
    <property type="molecule type" value="Genomic_DNA"/>
</dbReference>
<keyword evidence="14" id="KW-1185">Reference proteome</keyword>
<evidence type="ECO:0000256" key="5">
    <source>
        <dbReference type="ARBA" id="ARBA00022728"/>
    </source>
</evidence>
<dbReference type="Gene3D" id="3.30.160.60">
    <property type="entry name" value="Classic Zinc Finger"/>
    <property type="match status" value="1"/>
</dbReference>
<dbReference type="GO" id="GO:0005686">
    <property type="term" value="C:U2 snRNP"/>
    <property type="evidence" value="ECO:0007669"/>
    <property type="project" value="TreeGrafter"/>
</dbReference>
<keyword evidence="5" id="KW-0747">Spliceosome</keyword>
<dbReference type="InterPro" id="IPR013087">
    <property type="entry name" value="Znf_C2H2_type"/>
</dbReference>
<dbReference type="GO" id="GO:0000245">
    <property type="term" value="P:spliceosomal complex assembly"/>
    <property type="evidence" value="ECO:0007669"/>
    <property type="project" value="TreeGrafter"/>
</dbReference>
<evidence type="ECO:0000313" key="14">
    <source>
        <dbReference type="Proteomes" id="UP001146120"/>
    </source>
</evidence>
<dbReference type="InterPro" id="IPR000626">
    <property type="entry name" value="Ubiquitin-like_dom"/>
</dbReference>
<keyword evidence="3" id="KW-0507">mRNA processing</keyword>
<comment type="subcellular location">
    <subcellularLocation>
        <location evidence="1">Nucleus</location>
    </subcellularLocation>
</comment>
<dbReference type="InterPro" id="IPR031781">
    <property type="entry name" value="SF3A2_dom"/>
</dbReference>
<dbReference type="GO" id="GO:0071004">
    <property type="term" value="C:U2-type prespliceosome"/>
    <property type="evidence" value="ECO:0007669"/>
    <property type="project" value="TreeGrafter"/>
</dbReference>
<feature type="domain" description="Matrin-type" evidence="12">
    <location>
        <begin position="132"/>
        <end position="162"/>
    </location>
</feature>
<dbReference type="InterPro" id="IPR036236">
    <property type="entry name" value="Znf_C2H2_sf"/>
</dbReference>